<keyword evidence="2" id="KW-1185">Reference proteome</keyword>
<dbReference type="Pfam" id="PF02643">
    <property type="entry name" value="DUF192"/>
    <property type="match status" value="1"/>
</dbReference>
<evidence type="ECO:0000313" key="2">
    <source>
        <dbReference type="Proteomes" id="UP000070250"/>
    </source>
</evidence>
<dbReference type="KEGG" id="sdf:ACG33_12270"/>
<dbReference type="Gene3D" id="2.60.120.1140">
    <property type="entry name" value="Protein of unknown function DUF192"/>
    <property type="match status" value="1"/>
</dbReference>
<evidence type="ECO:0008006" key="3">
    <source>
        <dbReference type="Google" id="ProtNLM"/>
    </source>
</evidence>
<dbReference type="InterPro" id="IPR038695">
    <property type="entry name" value="Saro_0823-like_sf"/>
</dbReference>
<proteinExistence type="predicted"/>
<dbReference type="EMBL" id="CP011971">
    <property type="protein sequence ID" value="AMN47860.1"/>
    <property type="molecule type" value="Genomic_DNA"/>
</dbReference>
<gene>
    <name evidence="1" type="ORF">ACG33_12270</name>
</gene>
<dbReference type="InterPro" id="IPR003795">
    <property type="entry name" value="DUF192"/>
</dbReference>
<sequence length="164" mass="18407">MDFETQDTEDESHMAMKVQGTAQDAGNPDAQALDRFFPRAHLRIATPDARLHDFDVWLADNDARRARGFMHIEQLDANAGMLFLFPRQERIAMWMKNTHVSLDMLFVRADGTVDRVVEHTKPLSLETIESIDPVAAVIELKAGTAARLGIRKGAQVMHPAFGRP</sequence>
<dbReference type="Proteomes" id="UP000070250">
    <property type="component" value="Chromosome"/>
</dbReference>
<protein>
    <recommendedName>
        <fullName evidence="3">DUF192 domain-containing protein</fullName>
    </recommendedName>
</protein>
<name>A0A127FDQ2_STEDE</name>
<accession>A0A127FDQ2</accession>
<dbReference type="PANTHER" id="PTHR37953">
    <property type="entry name" value="UPF0127 PROTEIN MJ1496"/>
    <property type="match status" value="1"/>
</dbReference>
<evidence type="ECO:0000313" key="1">
    <source>
        <dbReference type="EMBL" id="AMN47860.1"/>
    </source>
</evidence>
<reference evidence="1 2" key="1">
    <citation type="submission" date="2015-06" db="EMBL/GenBank/DDBJ databases">
        <title>A Comprehensive Approach to Explore the Metabolic and Phylogenetic Diversity of Bacterial Steroid Degradation in the Environment: Testosterone as an Example.</title>
        <authorList>
            <person name="Yang F.-C."/>
            <person name="Chen Y.-L."/>
            <person name="Yu C.-P."/>
            <person name="Tang S.-L."/>
            <person name="Wang P.-H."/>
            <person name="Ismail W."/>
            <person name="Wang C.-H."/>
            <person name="Yang C.-Y."/>
            <person name="Chiang Y.-R."/>
        </authorList>
    </citation>
    <scope>NUCLEOTIDE SEQUENCE [LARGE SCALE GENOMIC DNA]</scope>
    <source>
        <strain evidence="1 2">DSM 18526</strain>
    </source>
</reference>
<organism evidence="1 2">
    <name type="scientific">Steroidobacter denitrificans</name>
    <dbReference type="NCBI Taxonomy" id="465721"/>
    <lineage>
        <taxon>Bacteria</taxon>
        <taxon>Pseudomonadati</taxon>
        <taxon>Pseudomonadota</taxon>
        <taxon>Gammaproteobacteria</taxon>
        <taxon>Steroidobacterales</taxon>
        <taxon>Steroidobacteraceae</taxon>
        <taxon>Steroidobacter</taxon>
    </lineage>
</organism>
<dbReference type="PANTHER" id="PTHR37953:SF1">
    <property type="entry name" value="UPF0127 PROTEIN MJ1496"/>
    <property type="match status" value="1"/>
</dbReference>
<dbReference type="AlphaFoldDB" id="A0A127FDQ2"/>